<evidence type="ECO:0000313" key="3">
    <source>
        <dbReference type="Proteomes" id="UP000410492"/>
    </source>
</evidence>
<gene>
    <name evidence="2" type="ORF">CALMAC_LOCUS17295</name>
</gene>
<dbReference type="PANTHER" id="PTHR34239:SF2">
    <property type="entry name" value="TRANSPOSABLE ELEMENT P TRANSPOSASE_THAP9 CONSERVED DOMAIN-CONTAINING PROTEIN"/>
    <property type="match status" value="1"/>
</dbReference>
<sequence>MPKRRGSPLINVQKRQRIDTLLQELEHFKARFVNLGESSSSEDEDQPATSPVHSGLEDLEVTLDNHQAEPSSRPSSSQPVDNPPSLATPVVNTDLSAALGAKPTDSRIQGEALHDEIASRWEYYLQKGVKKEERQKIIEKYPIPKNTPVLAPPKINDEVLDCLNDSANKKDYFLRSLQYQMAHGLTAIPYRTSCQANW</sequence>
<organism evidence="2 3">
    <name type="scientific">Callosobruchus maculatus</name>
    <name type="common">Southern cowpea weevil</name>
    <name type="synonym">Pulse bruchid</name>
    <dbReference type="NCBI Taxonomy" id="64391"/>
    <lineage>
        <taxon>Eukaryota</taxon>
        <taxon>Metazoa</taxon>
        <taxon>Ecdysozoa</taxon>
        <taxon>Arthropoda</taxon>
        <taxon>Hexapoda</taxon>
        <taxon>Insecta</taxon>
        <taxon>Pterygota</taxon>
        <taxon>Neoptera</taxon>
        <taxon>Endopterygota</taxon>
        <taxon>Coleoptera</taxon>
        <taxon>Polyphaga</taxon>
        <taxon>Cucujiformia</taxon>
        <taxon>Chrysomeloidea</taxon>
        <taxon>Chrysomelidae</taxon>
        <taxon>Bruchinae</taxon>
        <taxon>Bruchini</taxon>
        <taxon>Callosobruchus</taxon>
    </lineage>
</organism>
<feature type="region of interest" description="Disordered" evidence="1">
    <location>
        <begin position="36"/>
        <end position="90"/>
    </location>
</feature>
<keyword evidence="3" id="KW-1185">Reference proteome</keyword>
<dbReference type="AlphaFoldDB" id="A0A653DIH5"/>
<reference evidence="2 3" key="1">
    <citation type="submission" date="2019-01" db="EMBL/GenBank/DDBJ databases">
        <authorList>
            <person name="Sayadi A."/>
        </authorList>
    </citation>
    <scope>NUCLEOTIDE SEQUENCE [LARGE SCALE GENOMIC DNA]</scope>
</reference>
<dbReference type="OrthoDB" id="6417347at2759"/>
<proteinExistence type="predicted"/>
<name>A0A653DIH5_CALMS</name>
<evidence type="ECO:0000256" key="1">
    <source>
        <dbReference type="SAM" id="MobiDB-lite"/>
    </source>
</evidence>
<protein>
    <submittedName>
        <fullName evidence="2">Uncharacterized protein</fullName>
    </submittedName>
</protein>
<dbReference type="PANTHER" id="PTHR34239">
    <property type="entry name" value="APPLE DOMAIN-CONTAINING PROTEIN"/>
    <property type="match status" value="1"/>
</dbReference>
<feature type="compositionally biased region" description="Polar residues" evidence="1">
    <location>
        <begin position="64"/>
        <end position="80"/>
    </location>
</feature>
<evidence type="ECO:0000313" key="2">
    <source>
        <dbReference type="EMBL" id="VEN59158.1"/>
    </source>
</evidence>
<dbReference type="Proteomes" id="UP000410492">
    <property type="component" value="Unassembled WGS sequence"/>
</dbReference>
<dbReference type="EMBL" id="CAACVG010011926">
    <property type="protein sequence ID" value="VEN59158.1"/>
    <property type="molecule type" value="Genomic_DNA"/>
</dbReference>
<accession>A0A653DIH5</accession>